<dbReference type="SUPFAM" id="SSF55008">
    <property type="entry name" value="HMA, heavy metal-associated domain"/>
    <property type="match status" value="1"/>
</dbReference>
<dbReference type="PANTHER" id="PTHR45811">
    <property type="entry name" value="COPPER TRANSPORT PROTEIN FAMILY-RELATED"/>
    <property type="match status" value="1"/>
</dbReference>
<keyword evidence="3" id="KW-0449">Lipoprotein</keyword>
<proteinExistence type="inferred from homology"/>
<dbReference type="OMA" id="SEINCEK"/>
<reference evidence="7 8" key="1">
    <citation type="journal article" date="2021" name="Nat. Plants">
        <title>The Taxus genome provides insights into paclitaxel biosynthesis.</title>
        <authorList>
            <person name="Xiong X."/>
            <person name="Gou J."/>
            <person name="Liao Q."/>
            <person name="Li Y."/>
            <person name="Zhou Q."/>
            <person name="Bi G."/>
            <person name="Li C."/>
            <person name="Du R."/>
            <person name="Wang X."/>
            <person name="Sun T."/>
            <person name="Guo L."/>
            <person name="Liang H."/>
            <person name="Lu P."/>
            <person name="Wu Y."/>
            <person name="Zhang Z."/>
            <person name="Ro D.K."/>
            <person name="Shang Y."/>
            <person name="Huang S."/>
            <person name="Yan J."/>
        </authorList>
    </citation>
    <scope>NUCLEOTIDE SEQUENCE [LARGE SCALE GENOMIC DNA]</scope>
    <source>
        <strain evidence="7">Ta-2019</strain>
    </source>
</reference>
<comment type="caution">
    <text evidence="7">The sequence shown here is derived from an EMBL/GenBank/DDBJ whole genome shotgun (WGS) entry which is preliminary data.</text>
</comment>
<evidence type="ECO:0000256" key="2">
    <source>
        <dbReference type="ARBA" id="ARBA00022723"/>
    </source>
</evidence>
<evidence type="ECO:0000256" key="1">
    <source>
        <dbReference type="ARBA" id="ARBA00022481"/>
    </source>
</evidence>
<evidence type="ECO:0000259" key="6">
    <source>
        <dbReference type="PROSITE" id="PS50846"/>
    </source>
</evidence>
<dbReference type="Proteomes" id="UP000824469">
    <property type="component" value="Unassembled WGS sequence"/>
</dbReference>
<evidence type="ECO:0000256" key="5">
    <source>
        <dbReference type="ARBA" id="ARBA00024045"/>
    </source>
</evidence>
<dbReference type="Gene3D" id="3.30.70.100">
    <property type="match status" value="1"/>
</dbReference>
<dbReference type="GO" id="GO:0046872">
    <property type="term" value="F:metal ion binding"/>
    <property type="evidence" value="ECO:0007669"/>
    <property type="project" value="UniProtKB-KW"/>
</dbReference>
<dbReference type="EMBL" id="JAHRHJ020000005">
    <property type="protein sequence ID" value="KAH9316826.1"/>
    <property type="molecule type" value="Genomic_DNA"/>
</dbReference>
<gene>
    <name evidence="7" type="ORF">KI387_044564</name>
</gene>
<protein>
    <recommendedName>
        <fullName evidence="6">HMA domain-containing protein</fullName>
    </recommendedName>
</protein>
<keyword evidence="4" id="KW-0636">Prenylation</keyword>
<feature type="non-terminal residue" evidence="7">
    <location>
        <position position="99"/>
    </location>
</feature>
<evidence type="ECO:0000313" key="8">
    <source>
        <dbReference type="Proteomes" id="UP000824469"/>
    </source>
</evidence>
<evidence type="ECO:0000256" key="3">
    <source>
        <dbReference type="ARBA" id="ARBA00023288"/>
    </source>
</evidence>
<keyword evidence="2" id="KW-0479">Metal-binding</keyword>
<name>A0AA38G551_TAXCH</name>
<evidence type="ECO:0000313" key="7">
    <source>
        <dbReference type="EMBL" id="KAH9316826.1"/>
    </source>
</evidence>
<dbReference type="PROSITE" id="PS50846">
    <property type="entry name" value="HMA_2"/>
    <property type="match status" value="1"/>
</dbReference>
<feature type="non-terminal residue" evidence="7">
    <location>
        <position position="1"/>
    </location>
</feature>
<feature type="domain" description="HMA" evidence="6">
    <location>
        <begin position="1"/>
        <end position="62"/>
    </location>
</feature>
<organism evidence="7 8">
    <name type="scientific">Taxus chinensis</name>
    <name type="common">Chinese yew</name>
    <name type="synonym">Taxus wallichiana var. chinensis</name>
    <dbReference type="NCBI Taxonomy" id="29808"/>
    <lineage>
        <taxon>Eukaryota</taxon>
        <taxon>Viridiplantae</taxon>
        <taxon>Streptophyta</taxon>
        <taxon>Embryophyta</taxon>
        <taxon>Tracheophyta</taxon>
        <taxon>Spermatophyta</taxon>
        <taxon>Pinopsida</taxon>
        <taxon>Pinidae</taxon>
        <taxon>Conifers II</taxon>
        <taxon>Cupressales</taxon>
        <taxon>Taxaceae</taxon>
        <taxon>Taxus</taxon>
    </lineage>
</organism>
<keyword evidence="1" id="KW-0488">Methylation</keyword>
<dbReference type="Pfam" id="PF00403">
    <property type="entry name" value="HMA"/>
    <property type="match status" value="1"/>
</dbReference>
<comment type="similarity">
    <text evidence="5">Belongs to the HIPP family.</text>
</comment>
<dbReference type="AlphaFoldDB" id="A0AA38G551"/>
<dbReference type="PANTHER" id="PTHR45811:SF49">
    <property type="entry name" value="OS04G0667600 PROTEIN"/>
    <property type="match status" value="1"/>
</dbReference>
<accession>A0AA38G551</accession>
<keyword evidence="8" id="KW-1185">Reference proteome</keyword>
<dbReference type="InterPro" id="IPR006121">
    <property type="entry name" value="HMA_dom"/>
</dbReference>
<dbReference type="InterPro" id="IPR036163">
    <property type="entry name" value="HMA_dom_sf"/>
</dbReference>
<sequence>KIVLRSEINCEKCKRKVLKAIAEIHGVDSVSIDLKAQKIIVIGDADPVVLTRKLRKSGFTELVSVGTYKEEKSKNSDEIKEVVYIHDYHPYSYRPDRGE</sequence>
<evidence type="ECO:0000256" key="4">
    <source>
        <dbReference type="ARBA" id="ARBA00023289"/>
    </source>
</evidence>
<dbReference type="InterPro" id="IPR051863">
    <property type="entry name" value="HIPP"/>
</dbReference>